<reference evidence="3 6" key="2">
    <citation type="submission" date="2019-07" db="EMBL/GenBank/DDBJ databases">
        <title>Whole genome shotgun sequence of Myxococcus fulvus NBRC 100333.</title>
        <authorList>
            <person name="Hosoyama A."/>
            <person name="Uohara A."/>
            <person name="Ohji S."/>
            <person name="Ichikawa N."/>
        </authorList>
    </citation>
    <scope>NUCLEOTIDE SEQUENCE [LARGE SCALE GENOMIC DNA]</scope>
    <source>
        <strain evidence="3 6">NBRC 100333</strain>
    </source>
</reference>
<protein>
    <submittedName>
        <fullName evidence="3">3-hydroxyisobutyrate dehydrogenase</fullName>
    </submittedName>
</protein>
<dbReference type="PANTHER" id="PTHR14239">
    <property type="entry name" value="DUDULIN-RELATED"/>
    <property type="match status" value="1"/>
</dbReference>
<evidence type="ECO:0000313" key="3">
    <source>
        <dbReference type="EMBL" id="GEN08324.1"/>
    </source>
</evidence>
<dbReference type="InterPro" id="IPR036291">
    <property type="entry name" value="NAD(P)-bd_dom_sf"/>
</dbReference>
<evidence type="ECO:0000313" key="6">
    <source>
        <dbReference type="Proteomes" id="UP000321514"/>
    </source>
</evidence>
<keyword evidence="1" id="KW-0560">Oxidoreductase</keyword>
<keyword evidence="5" id="KW-1185">Reference proteome</keyword>
<dbReference type="PANTHER" id="PTHR14239:SF3">
    <property type="entry name" value="METALLOREDUCTASE STEAP1-RELATED"/>
    <property type="match status" value="1"/>
</dbReference>
<dbReference type="Proteomes" id="UP000321514">
    <property type="component" value="Unassembled WGS sequence"/>
</dbReference>
<dbReference type="RefSeq" id="WP_074956143.1">
    <property type="nucleotide sequence ID" value="NZ_BJXR01000028.1"/>
</dbReference>
<dbReference type="Pfam" id="PF03807">
    <property type="entry name" value="F420_oxidored"/>
    <property type="match status" value="1"/>
</dbReference>
<dbReference type="InterPro" id="IPR028939">
    <property type="entry name" value="P5C_Rdtase_cat_N"/>
</dbReference>
<name>A0A511T2E3_MYXFU</name>
<dbReference type="GO" id="GO:0016491">
    <property type="term" value="F:oxidoreductase activity"/>
    <property type="evidence" value="ECO:0007669"/>
    <property type="project" value="UniProtKB-KW"/>
</dbReference>
<accession>A0A511T2E3</accession>
<gene>
    <name evidence="3" type="ORF">MFU01_33610</name>
    <name evidence="4" type="ORF">SAMN05443572_106250</name>
</gene>
<dbReference type="Proteomes" id="UP000183760">
    <property type="component" value="Unassembled WGS sequence"/>
</dbReference>
<dbReference type="SUPFAM" id="SSF51735">
    <property type="entry name" value="NAD(P)-binding Rossmann-fold domains"/>
    <property type="match status" value="1"/>
</dbReference>
<dbReference type="AlphaFoldDB" id="A0A511T2E3"/>
<evidence type="ECO:0000313" key="4">
    <source>
        <dbReference type="EMBL" id="SEU21260.1"/>
    </source>
</evidence>
<dbReference type="InterPro" id="IPR051267">
    <property type="entry name" value="STEAP_metalloreductase"/>
</dbReference>
<comment type="caution">
    <text evidence="3">The sequence shown here is derived from an EMBL/GenBank/DDBJ whole genome shotgun (WGS) entry which is preliminary data.</text>
</comment>
<sequence>MRIGILGTGFMGTTLARKLAAAGHDVTVANSRGPETIEGDVLETGARAAIAQDAVRGADVVILAMPHPGFEKIRPLISALPEETTVIDISNYFPGRDPVNPELEAGKPETVWTQEFFGRPVAKAWNAIGMVAFKNDGRPKGEPGRIAVPLAGDRARDREVAMTLIDETGFDGFDTGELAGSWRQQPGSPVYITDLTHAEMGAALASAERDRLPKRRDLSAQVFAERVGERASPDAETVRRIARALFM</sequence>
<evidence type="ECO:0000259" key="2">
    <source>
        <dbReference type="Pfam" id="PF03807"/>
    </source>
</evidence>
<dbReference type="EMBL" id="BJXR01000028">
    <property type="protein sequence ID" value="GEN08324.1"/>
    <property type="molecule type" value="Genomic_DNA"/>
</dbReference>
<dbReference type="Gene3D" id="3.40.50.720">
    <property type="entry name" value="NAD(P)-binding Rossmann-like Domain"/>
    <property type="match status" value="1"/>
</dbReference>
<evidence type="ECO:0000313" key="5">
    <source>
        <dbReference type="Proteomes" id="UP000183760"/>
    </source>
</evidence>
<dbReference type="EMBL" id="FOIB01000006">
    <property type="protein sequence ID" value="SEU21260.1"/>
    <property type="molecule type" value="Genomic_DNA"/>
</dbReference>
<dbReference type="OrthoDB" id="5524287at2"/>
<dbReference type="GO" id="GO:0005886">
    <property type="term" value="C:plasma membrane"/>
    <property type="evidence" value="ECO:0007669"/>
    <property type="project" value="TreeGrafter"/>
</dbReference>
<evidence type="ECO:0000256" key="1">
    <source>
        <dbReference type="ARBA" id="ARBA00023002"/>
    </source>
</evidence>
<organism evidence="3 6">
    <name type="scientific">Myxococcus fulvus</name>
    <dbReference type="NCBI Taxonomy" id="33"/>
    <lineage>
        <taxon>Bacteria</taxon>
        <taxon>Pseudomonadati</taxon>
        <taxon>Myxococcota</taxon>
        <taxon>Myxococcia</taxon>
        <taxon>Myxococcales</taxon>
        <taxon>Cystobacterineae</taxon>
        <taxon>Myxococcaceae</taxon>
        <taxon>Myxococcus</taxon>
    </lineage>
</organism>
<reference evidence="4 5" key="1">
    <citation type="submission" date="2016-10" db="EMBL/GenBank/DDBJ databases">
        <authorList>
            <person name="Varghese N."/>
            <person name="Submissions S."/>
        </authorList>
    </citation>
    <scope>NUCLEOTIDE SEQUENCE [LARGE SCALE GENOMIC DNA]</scope>
    <source>
        <strain evidence="4 5">DSM 16525</strain>
    </source>
</reference>
<proteinExistence type="predicted"/>
<feature type="domain" description="Pyrroline-5-carboxylate reductase catalytic N-terminal" evidence="2">
    <location>
        <begin position="2"/>
        <end position="92"/>
    </location>
</feature>